<dbReference type="OrthoDB" id="5948392at2"/>
<reference evidence="2 3" key="1">
    <citation type="submission" date="2019-04" db="EMBL/GenBank/DDBJ databases">
        <authorList>
            <person name="Feng G."/>
            <person name="Zhu H."/>
        </authorList>
    </citation>
    <scope>NUCLEOTIDE SEQUENCE [LARGE SCALE GENOMIC DNA]</scope>
    <source>
        <strain evidence="2 3">6HR-1</strain>
    </source>
</reference>
<organism evidence="2 3">
    <name type="scientific">Methylobacterium nonmethylotrophicum</name>
    <dbReference type="NCBI Taxonomy" id="1141884"/>
    <lineage>
        <taxon>Bacteria</taxon>
        <taxon>Pseudomonadati</taxon>
        <taxon>Pseudomonadota</taxon>
        <taxon>Alphaproteobacteria</taxon>
        <taxon>Hyphomicrobiales</taxon>
        <taxon>Methylobacteriaceae</taxon>
        <taxon>Methylobacterium</taxon>
    </lineage>
</organism>
<keyword evidence="1" id="KW-0472">Membrane</keyword>
<accession>A0A4Z0NVK6</accession>
<gene>
    <name evidence="2" type="ORF">EU555_03515</name>
</gene>
<name>A0A4Z0NVK6_9HYPH</name>
<dbReference type="EMBL" id="SRLB01000002">
    <property type="protein sequence ID" value="TGE01753.1"/>
    <property type="molecule type" value="Genomic_DNA"/>
</dbReference>
<proteinExistence type="predicted"/>
<evidence type="ECO:0000313" key="3">
    <source>
        <dbReference type="Proteomes" id="UP000297535"/>
    </source>
</evidence>
<keyword evidence="1" id="KW-1133">Transmembrane helix</keyword>
<sequence length="87" mass="9139">MLLLVVLIVWTPAILLAVALILARLTGCEVNEARSNPCRVAGLDIGGLLHTMMVTGWLVIPLLPVMALTLIGGVVAGGLALFGIWRP</sequence>
<keyword evidence="1" id="KW-0812">Transmembrane</keyword>
<dbReference type="RefSeq" id="WP_135413067.1">
    <property type="nucleotide sequence ID" value="NZ_SRLB01000002.1"/>
</dbReference>
<comment type="caution">
    <text evidence="2">The sequence shown here is derived from an EMBL/GenBank/DDBJ whole genome shotgun (WGS) entry which is preliminary data.</text>
</comment>
<dbReference type="AlphaFoldDB" id="A0A4Z0NVK6"/>
<keyword evidence="3" id="KW-1185">Reference proteome</keyword>
<protein>
    <submittedName>
        <fullName evidence="2">Uncharacterized protein</fullName>
    </submittedName>
</protein>
<dbReference type="Proteomes" id="UP000297535">
    <property type="component" value="Unassembled WGS sequence"/>
</dbReference>
<evidence type="ECO:0000313" key="2">
    <source>
        <dbReference type="EMBL" id="TGE01753.1"/>
    </source>
</evidence>
<feature type="transmembrane region" description="Helical" evidence="1">
    <location>
        <begin position="52"/>
        <end position="85"/>
    </location>
</feature>
<evidence type="ECO:0000256" key="1">
    <source>
        <dbReference type="SAM" id="Phobius"/>
    </source>
</evidence>